<evidence type="ECO:0000259" key="11">
    <source>
        <dbReference type="PROSITE" id="PS50262"/>
    </source>
</evidence>
<keyword evidence="8 9" id="KW-0807">Transducer</keyword>
<evidence type="ECO:0000256" key="8">
    <source>
        <dbReference type="ARBA" id="ARBA00023224"/>
    </source>
</evidence>
<dbReference type="EMBL" id="VXAP01001676">
    <property type="protein sequence ID" value="NXL40492.1"/>
    <property type="molecule type" value="Genomic_DNA"/>
</dbReference>
<keyword evidence="4 9" id="KW-0812">Transmembrane</keyword>
<comment type="subcellular location">
    <subcellularLocation>
        <location evidence="1 10">Cell membrane</location>
        <topology evidence="1 10">Multi-pass membrane protein</topology>
    </subcellularLocation>
</comment>
<name>A0A7L0SGG1_GLABR</name>
<dbReference type="PRINTS" id="PR00245">
    <property type="entry name" value="OLFACTORYR"/>
</dbReference>
<protein>
    <recommendedName>
        <fullName evidence="10">Olfactory receptor</fullName>
    </recommendedName>
</protein>
<feature type="transmembrane region" description="Helical" evidence="10">
    <location>
        <begin position="100"/>
        <end position="122"/>
    </location>
</feature>
<dbReference type="PANTHER" id="PTHR26453">
    <property type="entry name" value="OLFACTORY RECEPTOR"/>
    <property type="match status" value="1"/>
</dbReference>
<keyword evidence="2 10" id="KW-1003">Cell membrane</keyword>
<keyword evidence="9" id="KW-0675">Receptor</keyword>
<feature type="transmembrane region" description="Helical" evidence="10">
    <location>
        <begin position="27"/>
        <end position="47"/>
    </location>
</feature>
<dbReference type="InterPro" id="IPR017452">
    <property type="entry name" value="GPCR_Rhodpsn_7TM"/>
</dbReference>
<evidence type="ECO:0000256" key="1">
    <source>
        <dbReference type="ARBA" id="ARBA00004651"/>
    </source>
</evidence>
<feature type="domain" description="G-protein coupled receptors family 1 profile" evidence="11">
    <location>
        <begin position="43"/>
        <end position="292"/>
    </location>
</feature>
<accession>A0A7L0SGG1</accession>
<evidence type="ECO:0000256" key="5">
    <source>
        <dbReference type="ARBA" id="ARBA00022725"/>
    </source>
</evidence>
<dbReference type="GO" id="GO:0005886">
    <property type="term" value="C:plasma membrane"/>
    <property type="evidence" value="ECO:0007669"/>
    <property type="project" value="UniProtKB-SubCell"/>
</dbReference>
<dbReference type="InterPro" id="IPR000725">
    <property type="entry name" value="Olfact_rcpt"/>
</dbReference>
<evidence type="ECO:0000256" key="9">
    <source>
        <dbReference type="RuleBase" id="RU000688"/>
    </source>
</evidence>
<feature type="transmembrane region" description="Helical" evidence="10">
    <location>
        <begin position="142"/>
        <end position="166"/>
    </location>
</feature>
<dbReference type="InterPro" id="IPR000276">
    <property type="entry name" value="GPCR_Rhodpsn"/>
</dbReference>
<dbReference type="PRINTS" id="PR00237">
    <property type="entry name" value="GPCRRHODOPSN"/>
</dbReference>
<evidence type="ECO:0000256" key="3">
    <source>
        <dbReference type="ARBA" id="ARBA00022606"/>
    </source>
</evidence>
<dbReference type="PROSITE" id="PS50262">
    <property type="entry name" value="G_PROTEIN_RECEP_F1_2"/>
    <property type="match status" value="1"/>
</dbReference>
<evidence type="ECO:0000256" key="6">
    <source>
        <dbReference type="ARBA" id="ARBA00022989"/>
    </source>
</evidence>
<evidence type="ECO:0000256" key="4">
    <source>
        <dbReference type="ARBA" id="ARBA00022692"/>
    </source>
</evidence>
<sequence length="316" mass="35761">IRNFIMNETKVMEFILIGFSDFPDLQIPLFIFFFLTYLATLTGNILLMTIIGVHRHLHIPMYFFLSILSFSETCYTFAIIPKMLVNLITEEKSISFTGCAVQMFFFFGFGGTNCMLLTAMGYDRCVAICKPLHYRVLMNNRVCSQLVAFATVTGFTLSLIDTYFIFTLPFCGEKEINHFFCDMAPVIQAACTENNGIETVIFIFCIVVVFGSFLLILLSYILIFNTILKIPSTKGKCKAFSTCASHLTVVTVHFGCASIIYLRPKSAYSLEKDTLISVTYTVVTPLLNPVVYSLRNKDVHMALRKSLGRNLCAWVR</sequence>
<dbReference type="FunFam" id="1.20.1070.10:FF:000001">
    <property type="entry name" value="Olfactory receptor"/>
    <property type="match status" value="1"/>
</dbReference>
<feature type="non-terminal residue" evidence="12">
    <location>
        <position position="1"/>
    </location>
</feature>
<dbReference type="GO" id="GO:0004930">
    <property type="term" value="F:G protein-coupled receptor activity"/>
    <property type="evidence" value="ECO:0007669"/>
    <property type="project" value="UniProtKB-KW"/>
</dbReference>
<dbReference type="GO" id="GO:0004984">
    <property type="term" value="F:olfactory receptor activity"/>
    <property type="evidence" value="ECO:0007669"/>
    <property type="project" value="InterPro"/>
</dbReference>
<evidence type="ECO:0000256" key="2">
    <source>
        <dbReference type="ARBA" id="ARBA00022475"/>
    </source>
</evidence>
<comment type="similarity">
    <text evidence="9">Belongs to the G-protein coupled receptor 1 family.</text>
</comment>
<reference evidence="12 13" key="1">
    <citation type="submission" date="2019-09" db="EMBL/GenBank/DDBJ databases">
        <title>Bird 10,000 Genomes (B10K) Project - Family phase.</title>
        <authorList>
            <person name="Zhang G."/>
        </authorList>
    </citation>
    <scope>NUCLEOTIDE SEQUENCE [LARGE SCALE GENOMIC DNA]</scope>
    <source>
        <strain evidence="12">B10K-DU-008-63</strain>
    </source>
</reference>
<dbReference type="SUPFAM" id="SSF81321">
    <property type="entry name" value="Family A G protein-coupled receptor-like"/>
    <property type="match status" value="1"/>
</dbReference>
<gene>
    <name evidence="12" type="primary">Or10r2</name>
    <name evidence="12" type="ORF">GLABRA_R14768</name>
</gene>
<feature type="non-terminal residue" evidence="12">
    <location>
        <position position="316"/>
    </location>
</feature>
<dbReference type="Proteomes" id="UP000591073">
    <property type="component" value="Unassembled WGS sequence"/>
</dbReference>
<proteinExistence type="inferred from homology"/>
<dbReference type="OrthoDB" id="9975554at2759"/>
<keyword evidence="13" id="KW-1185">Reference proteome</keyword>
<feature type="transmembrane region" description="Helical" evidence="10">
    <location>
        <begin position="59"/>
        <end position="80"/>
    </location>
</feature>
<evidence type="ECO:0000313" key="13">
    <source>
        <dbReference type="Proteomes" id="UP000591073"/>
    </source>
</evidence>
<feature type="transmembrane region" description="Helical" evidence="10">
    <location>
        <begin position="274"/>
        <end position="294"/>
    </location>
</feature>
<dbReference type="Gene3D" id="1.20.1070.10">
    <property type="entry name" value="Rhodopsin 7-helix transmembrane proteins"/>
    <property type="match status" value="1"/>
</dbReference>
<dbReference type="CDD" id="cd15225">
    <property type="entry name" value="7tmA_OR10A-like"/>
    <property type="match status" value="1"/>
</dbReference>
<dbReference type="Pfam" id="PF13853">
    <property type="entry name" value="7tm_4"/>
    <property type="match status" value="1"/>
</dbReference>
<evidence type="ECO:0000256" key="10">
    <source>
        <dbReference type="RuleBase" id="RU363047"/>
    </source>
</evidence>
<keyword evidence="9" id="KW-0297">G-protein coupled receptor</keyword>
<feature type="transmembrane region" description="Helical" evidence="10">
    <location>
        <begin position="239"/>
        <end position="262"/>
    </location>
</feature>
<keyword evidence="5 10" id="KW-0552">Olfaction</keyword>
<evidence type="ECO:0000256" key="7">
    <source>
        <dbReference type="ARBA" id="ARBA00023136"/>
    </source>
</evidence>
<keyword evidence="7 10" id="KW-0472">Membrane</keyword>
<dbReference type="PROSITE" id="PS00237">
    <property type="entry name" value="G_PROTEIN_RECEP_F1_1"/>
    <property type="match status" value="2"/>
</dbReference>
<dbReference type="AlphaFoldDB" id="A0A7L0SGG1"/>
<evidence type="ECO:0000313" key="12">
    <source>
        <dbReference type="EMBL" id="NXL40492.1"/>
    </source>
</evidence>
<comment type="caution">
    <text evidence="12">The sequence shown here is derived from an EMBL/GenBank/DDBJ whole genome shotgun (WGS) entry which is preliminary data.</text>
</comment>
<feature type="transmembrane region" description="Helical" evidence="10">
    <location>
        <begin position="201"/>
        <end position="227"/>
    </location>
</feature>
<keyword evidence="3 10" id="KW-0716">Sensory transduction</keyword>
<organism evidence="12 13">
    <name type="scientific">Glaucidium brasilianum</name>
    <name type="common">Ferruginous pygmy-owl</name>
    <dbReference type="NCBI Taxonomy" id="78217"/>
    <lineage>
        <taxon>Eukaryota</taxon>
        <taxon>Metazoa</taxon>
        <taxon>Chordata</taxon>
        <taxon>Craniata</taxon>
        <taxon>Vertebrata</taxon>
        <taxon>Euteleostomi</taxon>
        <taxon>Archelosauria</taxon>
        <taxon>Archosauria</taxon>
        <taxon>Dinosauria</taxon>
        <taxon>Saurischia</taxon>
        <taxon>Theropoda</taxon>
        <taxon>Coelurosauria</taxon>
        <taxon>Aves</taxon>
        <taxon>Neognathae</taxon>
        <taxon>Neoaves</taxon>
        <taxon>Telluraves</taxon>
        <taxon>Strigiformes</taxon>
        <taxon>Strigidae</taxon>
        <taxon>Glaucidium</taxon>
    </lineage>
</organism>
<keyword evidence="6 10" id="KW-1133">Transmembrane helix</keyword>